<accession>A0A381N5U0</accession>
<protein>
    <recommendedName>
        <fullName evidence="3">YggT family protein</fullName>
    </recommendedName>
</protein>
<evidence type="ECO:0008006" key="3">
    <source>
        <dbReference type="Google" id="ProtNLM"/>
    </source>
</evidence>
<dbReference type="EMBL" id="UINC01000115">
    <property type="protein sequence ID" value="SUZ49434.1"/>
    <property type="molecule type" value="Genomic_DNA"/>
</dbReference>
<keyword evidence="1" id="KW-0812">Transmembrane</keyword>
<evidence type="ECO:0000313" key="2">
    <source>
        <dbReference type="EMBL" id="SUZ49434.1"/>
    </source>
</evidence>
<organism evidence="2">
    <name type="scientific">marine metagenome</name>
    <dbReference type="NCBI Taxonomy" id="408172"/>
    <lineage>
        <taxon>unclassified sequences</taxon>
        <taxon>metagenomes</taxon>
        <taxon>ecological metagenomes</taxon>
    </lineage>
</organism>
<dbReference type="Pfam" id="PF02325">
    <property type="entry name" value="CCB3_YggT"/>
    <property type="match status" value="1"/>
</dbReference>
<sequence length="85" mass="9711">MNFLLDRLIHTAFDIIQFLIIIRVILSWVPHDPYSQWVRLLNDATEPVLKPVRQAVPITSMGVDFSPIVAFILLGFLKKVLLAVI</sequence>
<feature type="transmembrane region" description="Helical" evidence="1">
    <location>
        <begin position="12"/>
        <end position="29"/>
    </location>
</feature>
<feature type="transmembrane region" description="Helical" evidence="1">
    <location>
        <begin position="55"/>
        <end position="77"/>
    </location>
</feature>
<name>A0A381N5U0_9ZZZZ</name>
<dbReference type="InterPro" id="IPR003425">
    <property type="entry name" value="CCB3/YggT"/>
</dbReference>
<reference evidence="2" key="1">
    <citation type="submission" date="2018-05" db="EMBL/GenBank/DDBJ databases">
        <authorList>
            <person name="Lanie J.A."/>
            <person name="Ng W.-L."/>
            <person name="Kazmierczak K.M."/>
            <person name="Andrzejewski T.M."/>
            <person name="Davidsen T.M."/>
            <person name="Wayne K.J."/>
            <person name="Tettelin H."/>
            <person name="Glass J.I."/>
            <person name="Rusch D."/>
            <person name="Podicherti R."/>
            <person name="Tsui H.-C.T."/>
            <person name="Winkler M.E."/>
        </authorList>
    </citation>
    <scope>NUCLEOTIDE SEQUENCE</scope>
</reference>
<evidence type="ECO:0000256" key="1">
    <source>
        <dbReference type="SAM" id="Phobius"/>
    </source>
</evidence>
<dbReference type="AlphaFoldDB" id="A0A381N5U0"/>
<gene>
    <name evidence="2" type="ORF">METZ01_LOCUS2288</name>
</gene>
<keyword evidence="1" id="KW-0472">Membrane</keyword>
<proteinExistence type="predicted"/>
<dbReference type="PANTHER" id="PTHR33219:SF14">
    <property type="entry name" value="PROTEIN COFACTOR ASSEMBLY OF COMPLEX C SUBUNIT B CCB3, CHLOROPLASTIC-RELATED"/>
    <property type="match status" value="1"/>
</dbReference>
<dbReference type="PANTHER" id="PTHR33219">
    <property type="entry name" value="YLMG HOMOLOG PROTEIN 2, CHLOROPLASTIC"/>
    <property type="match status" value="1"/>
</dbReference>
<keyword evidence="1" id="KW-1133">Transmembrane helix</keyword>
<dbReference type="GO" id="GO:0016020">
    <property type="term" value="C:membrane"/>
    <property type="evidence" value="ECO:0007669"/>
    <property type="project" value="InterPro"/>
</dbReference>